<dbReference type="Gene3D" id="3.50.50.60">
    <property type="entry name" value="FAD/NAD(P)-binding domain"/>
    <property type="match status" value="2"/>
</dbReference>
<dbReference type="Pfam" id="PF01494">
    <property type="entry name" value="FAD_binding_3"/>
    <property type="match status" value="1"/>
</dbReference>
<evidence type="ECO:0000259" key="2">
    <source>
        <dbReference type="Pfam" id="PF01494"/>
    </source>
</evidence>
<dbReference type="InterPro" id="IPR036188">
    <property type="entry name" value="FAD/NAD-bd_sf"/>
</dbReference>
<evidence type="ECO:0000256" key="1">
    <source>
        <dbReference type="ARBA" id="ARBA00023002"/>
    </source>
</evidence>
<sequence length="446" mass="45966">MAGAAAPAGGDGAVDADVCVVGAGPGGLALALMLLRSGMRVALAEKSTALRREFHGEILQPGGQRILDELGVLGPARARGACVLERFQVRERGRALLDVDYRRLGGPYDHLLALPQPHLLAELVSACRRLPGFTFLEGHRITALVERRPGGPYGGAVLRGPGGRAVTVRAPVVVGADGRFSKTRALAGIGAGRSESFAQDVVWFSLHAPGRASGAVRVHRAGGSAVLVHDAYPDRLRIGWALPHGGWSAAAARGIDVIRDELAGVLPDVADLLREQLTSVARLSLLDVFAAHATEWVREGLVLIGDAAHTHGPIGAQGINLALQDAAVLHPLLVRGLPAAAYASERAAVARRVHRMQVVQARAMLGPAAGPVASSLRAAAAALVMRTPIGAGLTRTIARGPAAVGGGAETCTGGGGRGRLAVCFKPLTLPACVIVSAVGGRRGMRH</sequence>
<reference evidence="3 4" key="1">
    <citation type="submission" date="2019-12" db="EMBL/GenBank/DDBJ databases">
        <title>Genome sequence of Streptomyces bambusae.</title>
        <authorList>
            <person name="Bansal K."/>
            <person name="Choksket S."/>
            <person name="Korpole S."/>
            <person name="Patil P.B."/>
        </authorList>
    </citation>
    <scope>NUCLEOTIDE SEQUENCE [LARGE SCALE GENOMIC DNA]</scope>
    <source>
        <strain evidence="3 4">SK60</strain>
    </source>
</reference>
<protein>
    <submittedName>
        <fullName evidence="3">FAD-binding monooxygenase</fullName>
    </submittedName>
</protein>
<evidence type="ECO:0000313" key="4">
    <source>
        <dbReference type="Proteomes" id="UP000812013"/>
    </source>
</evidence>
<feature type="domain" description="FAD-binding" evidence="2">
    <location>
        <begin position="15"/>
        <end position="354"/>
    </location>
</feature>
<keyword evidence="4" id="KW-1185">Reference proteome</keyword>
<feature type="non-terminal residue" evidence="3">
    <location>
        <position position="446"/>
    </location>
</feature>
<dbReference type="EMBL" id="WTFF01000176">
    <property type="protein sequence ID" value="MBW5484592.1"/>
    <property type="molecule type" value="Genomic_DNA"/>
</dbReference>
<keyword evidence="3" id="KW-0503">Monooxygenase</keyword>
<evidence type="ECO:0000313" key="3">
    <source>
        <dbReference type="EMBL" id="MBW5484592.1"/>
    </source>
</evidence>
<comment type="caution">
    <text evidence="3">The sequence shown here is derived from an EMBL/GenBank/DDBJ whole genome shotgun (WGS) entry which is preliminary data.</text>
</comment>
<dbReference type="InterPro" id="IPR002938">
    <property type="entry name" value="FAD-bd"/>
</dbReference>
<dbReference type="PANTHER" id="PTHR43476">
    <property type="entry name" value="3-(3-HYDROXY-PHENYL)PROPIONATE/3-HYDROXYCINNAMIC ACID HYDROXYLASE"/>
    <property type="match status" value="1"/>
</dbReference>
<keyword evidence="1" id="KW-0560">Oxidoreductase</keyword>
<dbReference type="SUPFAM" id="SSF51905">
    <property type="entry name" value="FAD/NAD(P)-binding domain"/>
    <property type="match status" value="1"/>
</dbReference>
<organism evidence="3 4">
    <name type="scientific">Streptomyces bambusae</name>
    <dbReference type="NCBI Taxonomy" id="1550616"/>
    <lineage>
        <taxon>Bacteria</taxon>
        <taxon>Bacillati</taxon>
        <taxon>Actinomycetota</taxon>
        <taxon>Actinomycetes</taxon>
        <taxon>Kitasatosporales</taxon>
        <taxon>Streptomycetaceae</taxon>
        <taxon>Streptomyces</taxon>
    </lineage>
</organism>
<dbReference type="PANTHER" id="PTHR43476:SF5">
    <property type="entry name" value="FAD-DEPENDENT MONOOXYGENASE"/>
    <property type="match status" value="1"/>
</dbReference>
<accession>A0ABS6ZA39</accession>
<proteinExistence type="predicted"/>
<dbReference type="GO" id="GO:0004497">
    <property type="term" value="F:monooxygenase activity"/>
    <property type="evidence" value="ECO:0007669"/>
    <property type="project" value="UniProtKB-KW"/>
</dbReference>
<name>A0ABS6ZA39_9ACTN</name>
<dbReference type="Proteomes" id="UP000812013">
    <property type="component" value="Unassembled WGS sequence"/>
</dbReference>
<gene>
    <name evidence="3" type="ORF">GPJ59_22610</name>
</gene>
<dbReference type="RefSeq" id="WP_219669157.1">
    <property type="nucleotide sequence ID" value="NZ_WTFF01000176.1"/>
</dbReference>
<dbReference type="InterPro" id="IPR050631">
    <property type="entry name" value="PheA/TfdB_FAD_monoxygenase"/>
</dbReference>
<dbReference type="PRINTS" id="PR00420">
    <property type="entry name" value="RNGMNOXGNASE"/>
</dbReference>